<feature type="active site" description="Charge relay system" evidence="6">
    <location>
        <position position="91"/>
    </location>
</feature>
<comment type="similarity">
    <text evidence="1 6">Belongs to the peptidase S8 family.</text>
</comment>
<dbReference type="Proteomes" id="UP000561459">
    <property type="component" value="Unassembled WGS sequence"/>
</dbReference>
<dbReference type="PANTHER" id="PTHR43399:SF4">
    <property type="entry name" value="CELL WALL-ASSOCIATED PROTEASE"/>
    <property type="match status" value="1"/>
</dbReference>
<keyword evidence="2 6" id="KW-0645">Protease</keyword>
<dbReference type="InterPro" id="IPR015500">
    <property type="entry name" value="Peptidase_S8_subtilisin-rel"/>
</dbReference>
<evidence type="ECO:0000256" key="3">
    <source>
        <dbReference type="ARBA" id="ARBA00022729"/>
    </source>
</evidence>
<comment type="caution">
    <text evidence="8">The sequence shown here is derived from an EMBL/GenBank/DDBJ whole genome shotgun (WGS) entry which is preliminary data.</text>
</comment>
<dbReference type="PROSITE" id="PS00136">
    <property type="entry name" value="SUBTILASE_ASP"/>
    <property type="match status" value="1"/>
</dbReference>
<feature type="domain" description="Peptidase S8/S53" evidence="7">
    <location>
        <begin position="40"/>
        <end position="310"/>
    </location>
</feature>
<evidence type="ECO:0000313" key="8">
    <source>
        <dbReference type="EMBL" id="MBB3939806.1"/>
    </source>
</evidence>
<proteinExistence type="inferred from homology"/>
<dbReference type="InterPro" id="IPR051048">
    <property type="entry name" value="Peptidase_S8/S53_subtilisin"/>
</dbReference>
<dbReference type="InterPro" id="IPR022398">
    <property type="entry name" value="Peptidase_S8_His-AS"/>
</dbReference>
<feature type="active site" description="Charge relay system" evidence="6">
    <location>
        <position position="49"/>
    </location>
</feature>
<evidence type="ECO:0000256" key="1">
    <source>
        <dbReference type="ARBA" id="ARBA00011073"/>
    </source>
</evidence>
<dbReference type="GO" id="GO:0004252">
    <property type="term" value="F:serine-type endopeptidase activity"/>
    <property type="evidence" value="ECO:0007669"/>
    <property type="project" value="UniProtKB-UniRule"/>
</dbReference>
<reference evidence="8 9" key="1">
    <citation type="submission" date="2020-08" db="EMBL/GenBank/DDBJ databases">
        <title>Genomic Encyclopedia of Type Strains, Phase IV (KMG-IV): sequencing the most valuable type-strain genomes for metagenomic binning, comparative biology and taxonomic classification.</title>
        <authorList>
            <person name="Goeker M."/>
        </authorList>
    </citation>
    <scope>NUCLEOTIDE SEQUENCE [LARGE SCALE GENOMIC DNA]</scope>
    <source>
        <strain evidence="8 9">DSM 27568</strain>
    </source>
</reference>
<feature type="active site" description="Charge relay system" evidence="6">
    <location>
        <position position="262"/>
    </location>
</feature>
<keyword evidence="3" id="KW-0732">Signal</keyword>
<dbReference type="GO" id="GO:0006508">
    <property type="term" value="P:proteolysis"/>
    <property type="evidence" value="ECO:0007669"/>
    <property type="project" value="UniProtKB-KW"/>
</dbReference>
<evidence type="ECO:0000256" key="2">
    <source>
        <dbReference type="ARBA" id="ARBA00022670"/>
    </source>
</evidence>
<keyword evidence="4 6" id="KW-0378">Hydrolase</keyword>
<dbReference type="PANTHER" id="PTHR43399">
    <property type="entry name" value="SUBTILISIN-RELATED"/>
    <property type="match status" value="1"/>
</dbReference>
<gene>
    <name evidence="8" type="ORF">GGR39_001456</name>
</gene>
<dbReference type="EMBL" id="JACIDY010000003">
    <property type="protein sequence ID" value="MBB3939806.1"/>
    <property type="molecule type" value="Genomic_DNA"/>
</dbReference>
<dbReference type="InterPro" id="IPR000209">
    <property type="entry name" value="Peptidase_S8/S53_dom"/>
</dbReference>
<organism evidence="8 9">
    <name type="scientific">Novosphingobium fluoreni</name>
    <dbReference type="NCBI Taxonomy" id="1391222"/>
    <lineage>
        <taxon>Bacteria</taxon>
        <taxon>Pseudomonadati</taxon>
        <taxon>Pseudomonadota</taxon>
        <taxon>Alphaproteobacteria</taxon>
        <taxon>Sphingomonadales</taxon>
        <taxon>Sphingomonadaceae</taxon>
        <taxon>Novosphingobium</taxon>
    </lineage>
</organism>
<dbReference type="RefSeq" id="WP_246388463.1">
    <property type="nucleotide sequence ID" value="NZ_JACIDY010000003.1"/>
</dbReference>
<keyword evidence="5 6" id="KW-0720">Serine protease</keyword>
<evidence type="ECO:0000256" key="4">
    <source>
        <dbReference type="ARBA" id="ARBA00022801"/>
    </source>
</evidence>
<name>A0A7W6C5B2_9SPHN</name>
<evidence type="ECO:0000313" key="9">
    <source>
        <dbReference type="Proteomes" id="UP000561459"/>
    </source>
</evidence>
<dbReference type="InterPro" id="IPR034061">
    <property type="entry name" value="Peptidases_S8_Autotransporter"/>
</dbReference>
<dbReference type="CDD" id="cd04848">
    <property type="entry name" value="Peptidases_S8_Autotransporter_serine_protease_like"/>
    <property type="match status" value="1"/>
</dbReference>
<dbReference type="PRINTS" id="PR00723">
    <property type="entry name" value="SUBTILISIN"/>
</dbReference>
<accession>A0A7W6C5B2</accession>
<dbReference type="InterPro" id="IPR023827">
    <property type="entry name" value="Peptidase_S8_Asp-AS"/>
</dbReference>
<protein>
    <recommendedName>
        <fullName evidence="7">Peptidase S8/S53 domain-containing protein</fullName>
    </recommendedName>
</protein>
<dbReference type="Pfam" id="PF00082">
    <property type="entry name" value="Peptidase_S8"/>
    <property type="match status" value="1"/>
</dbReference>
<dbReference type="Gene3D" id="3.40.50.200">
    <property type="entry name" value="Peptidase S8/S53 domain"/>
    <property type="match status" value="1"/>
</dbReference>
<dbReference type="SUPFAM" id="SSF52743">
    <property type="entry name" value="Subtilisin-like"/>
    <property type="match status" value="1"/>
</dbReference>
<dbReference type="InterPro" id="IPR036852">
    <property type="entry name" value="Peptidase_S8/S53_dom_sf"/>
</dbReference>
<evidence type="ECO:0000259" key="7">
    <source>
        <dbReference type="Pfam" id="PF00082"/>
    </source>
</evidence>
<dbReference type="PROSITE" id="PS51892">
    <property type="entry name" value="SUBTILASE"/>
    <property type="match status" value="1"/>
</dbReference>
<evidence type="ECO:0000256" key="5">
    <source>
        <dbReference type="ARBA" id="ARBA00022825"/>
    </source>
</evidence>
<dbReference type="PROSITE" id="PS00137">
    <property type="entry name" value="SUBTILASE_HIS"/>
    <property type="match status" value="1"/>
</dbReference>
<evidence type="ECO:0000256" key="6">
    <source>
        <dbReference type="PROSITE-ProRule" id="PRU01240"/>
    </source>
</evidence>
<dbReference type="AlphaFoldDB" id="A0A7W6C5B2"/>
<keyword evidence="9" id="KW-1185">Reference proteome</keyword>
<sequence length="691" mass="70888">MPPKSEVPERSVQDDDEYRRNYVAFEHVNALYALDNGWTGKGVLVGVVDDGVVANAELAGQISPLSRDFGNVTTGGVTKARNVIGDSYSDHGTMVAGVIAARNDGSGVQGMAPDAQIVALRISDTNTTTGEETLGRTLPAALDYAASNGIKIVNASLAKIDASKPSQGWSDMVARYTASGGLFVNSAGNDGEANAKGYLDLTSANRGGWLFVTALEETDGSLSIADYANRCGSAAMSRCVSAMGTNGTMDVAGELVAFSGTSAAAGQVSGLAALILGKWTQLSGVQAGQVILNTAKDIGDAGVDPTYGVGLIDVQAALAPVSPTLSNGLTQTAAAGAAMVIPAAVGGAQTGAQVKAMLAHVTVLDAYGRDYSGNLAGLVANPEQRAGQFARRVASSAMAGNSRFAAPGFAASFGYTTYRTGPNATDQRGQLTYAGLSAKLGSANLVASFSGQDAVQDEAMGLAPASDVTLAYAPGANLAIGMERPVGGVRMAVSAVASDGRYGSARGVLLGLNTPLARLKVGYLDESGTLFGTPVGAGAMRFGDGARTAFVELSRKWRLGAWSLDTYASTGATRLKIGGDTLLTWASTILSQRAGLSASRAALAGRIRFGVALPLVAFSGSGELTYANGYDLATRSLLYNRERVGLTGQYQPVMSVGYERIGTNSALRLAAAKDVATQDWRALASYRRTLP</sequence>